<organism evidence="8 9">
    <name type="scientific">Aliicoccus persicus</name>
    <dbReference type="NCBI Taxonomy" id="930138"/>
    <lineage>
        <taxon>Bacteria</taxon>
        <taxon>Bacillati</taxon>
        <taxon>Bacillota</taxon>
        <taxon>Bacilli</taxon>
        <taxon>Bacillales</taxon>
        <taxon>Staphylococcaceae</taxon>
        <taxon>Aliicoccus</taxon>
    </lineage>
</organism>
<dbReference type="EC" id="2.6.1.-" evidence="6"/>
<dbReference type="AlphaFoldDB" id="A0A662Z574"/>
<dbReference type="Gene3D" id="3.40.640.10">
    <property type="entry name" value="Type I PLP-dependent aspartate aminotransferase-like (Major domain)"/>
    <property type="match status" value="1"/>
</dbReference>
<dbReference type="PANTHER" id="PTHR46383">
    <property type="entry name" value="ASPARTATE AMINOTRANSFERASE"/>
    <property type="match status" value="1"/>
</dbReference>
<dbReference type="InterPro" id="IPR015421">
    <property type="entry name" value="PyrdxlP-dep_Trfase_major"/>
</dbReference>
<dbReference type="EMBL" id="FOIT01000007">
    <property type="protein sequence ID" value="SEW17151.1"/>
    <property type="molecule type" value="Genomic_DNA"/>
</dbReference>
<dbReference type="GO" id="GO:0030170">
    <property type="term" value="F:pyridoxal phosphate binding"/>
    <property type="evidence" value="ECO:0007669"/>
    <property type="project" value="InterPro"/>
</dbReference>
<keyword evidence="3 6" id="KW-0032">Aminotransferase</keyword>
<dbReference type="Pfam" id="PF00155">
    <property type="entry name" value="Aminotran_1_2"/>
    <property type="match status" value="1"/>
</dbReference>
<dbReference type="InterPro" id="IPR004838">
    <property type="entry name" value="NHTrfase_class1_PyrdxlP-BS"/>
</dbReference>
<dbReference type="InterPro" id="IPR015422">
    <property type="entry name" value="PyrdxlP-dep_Trfase_small"/>
</dbReference>
<accession>A0A662Z574</accession>
<dbReference type="Proteomes" id="UP000243605">
    <property type="component" value="Unassembled WGS sequence"/>
</dbReference>
<keyword evidence="9" id="KW-1185">Reference proteome</keyword>
<dbReference type="PROSITE" id="PS00105">
    <property type="entry name" value="AA_TRANSFER_CLASS_1"/>
    <property type="match status" value="1"/>
</dbReference>
<dbReference type="InterPro" id="IPR050596">
    <property type="entry name" value="AspAT/PAT-like"/>
</dbReference>
<comment type="cofactor">
    <cofactor evidence="1 6">
        <name>pyridoxal 5'-phosphate</name>
        <dbReference type="ChEBI" id="CHEBI:597326"/>
    </cofactor>
</comment>
<dbReference type="PANTHER" id="PTHR46383:SF4">
    <property type="entry name" value="AMINOTRANSFERASE"/>
    <property type="match status" value="1"/>
</dbReference>
<protein>
    <recommendedName>
        <fullName evidence="6">Aminotransferase</fullName>
        <ecNumber evidence="6">2.6.1.-</ecNumber>
    </recommendedName>
</protein>
<evidence type="ECO:0000256" key="2">
    <source>
        <dbReference type="ARBA" id="ARBA00007441"/>
    </source>
</evidence>
<proteinExistence type="inferred from homology"/>
<keyword evidence="4 6" id="KW-0808">Transferase</keyword>
<dbReference type="InterPro" id="IPR004839">
    <property type="entry name" value="Aminotransferase_I/II_large"/>
</dbReference>
<evidence type="ECO:0000259" key="7">
    <source>
        <dbReference type="Pfam" id="PF00155"/>
    </source>
</evidence>
<dbReference type="GO" id="GO:0008483">
    <property type="term" value="F:transaminase activity"/>
    <property type="evidence" value="ECO:0007669"/>
    <property type="project" value="UniProtKB-KW"/>
</dbReference>
<reference evidence="8 9" key="1">
    <citation type="submission" date="2016-10" db="EMBL/GenBank/DDBJ databases">
        <authorList>
            <person name="Varghese N."/>
            <person name="Submissions S."/>
        </authorList>
    </citation>
    <scope>NUCLEOTIDE SEQUENCE [LARGE SCALE GENOMIC DNA]</scope>
    <source>
        <strain evidence="8 9">IBRC-M10081</strain>
    </source>
</reference>
<evidence type="ECO:0000256" key="5">
    <source>
        <dbReference type="ARBA" id="ARBA00022898"/>
    </source>
</evidence>
<sequence>MSSHITFNKNLANIEGSLIRTLDAEMQKIPDMVRLTLGQPDFNTPRHIKNRAIEALEKNLTTYTPSQGTPDLLNASSHFMKEKYDVTYDPNTDILTTNGATEALTASLLAIINPGDKVLIPSPFFTLYESIVEMAGGVPVFIDTVKTEFMLKPESIHEAMTEHDNVVGIVLNFPNNPTGVTWMEDECKQIADALRKYPQLCVISDEIYSEFVYTGKHVSIGRFLKDQSVVINGLSKSHAMTGWRIGFTFAPAHITREIMKVHQNMVTNVNSIAQYAATFAMSDGIDDADPMREEYRTRRDIFCNALTELGFKIAEPNGAFYIFAKIPDGSNQDSMAFALDLAKQAQVAVVPGIAFGAAGEGYIRLSYAASIEMIEKAIERISGYMKGGVTHEQSSIQ</sequence>
<comment type="similarity">
    <text evidence="2 6">Belongs to the class-I pyridoxal-phosphate-dependent aminotransferase family.</text>
</comment>
<dbReference type="GO" id="GO:0006520">
    <property type="term" value="P:amino acid metabolic process"/>
    <property type="evidence" value="ECO:0007669"/>
    <property type="project" value="InterPro"/>
</dbReference>
<dbReference type="Gene3D" id="3.90.1150.10">
    <property type="entry name" value="Aspartate Aminotransferase, domain 1"/>
    <property type="match status" value="1"/>
</dbReference>
<dbReference type="SUPFAM" id="SSF53383">
    <property type="entry name" value="PLP-dependent transferases"/>
    <property type="match status" value="1"/>
</dbReference>
<dbReference type="FunFam" id="3.40.640.10:FF:000033">
    <property type="entry name" value="Aspartate aminotransferase"/>
    <property type="match status" value="1"/>
</dbReference>
<dbReference type="CDD" id="cd00609">
    <property type="entry name" value="AAT_like"/>
    <property type="match status" value="1"/>
</dbReference>
<dbReference type="InterPro" id="IPR015424">
    <property type="entry name" value="PyrdxlP-dep_Trfase"/>
</dbReference>
<evidence type="ECO:0000256" key="6">
    <source>
        <dbReference type="RuleBase" id="RU000481"/>
    </source>
</evidence>
<evidence type="ECO:0000256" key="1">
    <source>
        <dbReference type="ARBA" id="ARBA00001933"/>
    </source>
</evidence>
<gene>
    <name evidence="8" type="ORF">SAMN05192557_1924</name>
</gene>
<evidence type="ECO:0000313" key="8">
    <source>
        <dbReference type="EMBL" id="SEW17151.1"/>
    </source>
</evidence>
<evidence type="ECO:0000256" key="3">
    <source>
        <dbReference type="ARBA" id="ARBA00022576"/>
    </source>
</evidence>
<evidence type="ECO:0000256" key="4">
    <source>
        <dbReference type="ARBA" id="ARBA00022679"/>
    </source>
</evidence>
<dbReference type="RefSeq" id="WP_219314699.1">
    <property type="nucleotide sequence ID" value="NZ_FOIT01000007.1"/>
</dbReference>
<feature type="domain" description="Aminotransferase class I/classII large" evidence="7">
    <location>
        <begin position="31"/>
        <end position="381"/>
    </location>
</feature>
<name>A0A662Z574_9STAP</name>
<keyword evidence="5" id="KW-0663">Pyridoxal phosphate</keyword>
<evidence type="ECO:0000313" key="9">
    <source>
        <dbReference type="Proteomes" id="UP000243605"/>
    </source>
</evidence>